<gene>
    <name evidence="1" type="ORF">BGTH12_LOCUS4235</name>
</gene>
<evidence type="ECO:0000313" key="1">
    <source>
        <dbReference type="EMBL" id="CAD6502877.1"/>
    </source>
</evidence>
<dbReference type="EMBL" id="CAJHIT010000006">
    <property type="protein sequence ID" value="CAD6502877.1"/>
    <property type="molecule type" value="Genomic_DNA"/>
</dbReference>
<accession>A0A9W4D6M0</accession>
<organism evidence="1 2">
    <name type="scientific">Blumeria graminis f. sp. triticale</name>
    <dbReference type="NCBI Taxonomy" id="1689686"/>
    <lineage>
        <taxon>Eukaryota</taxon>
        <taxon>Fungi</taxon>
        <taxon>Dikarya</taxon>
        <taxon>Ascomycota</taxon>
        <taxon>Pezizomycotina</taxon>
        <taxon>Leotiomycetes</taxon>
        <taxon>Erysiphales</taxon>
        <taxon>Erysiphaceae</taxon>
        <taxon>Blumeria</taxon>
    </lineage>
</organism>
<comment type="caution">
    <text evidence="1">The sequence shown here is derived from an EMBL/GenBank/DDBJ whole genome shotgun (WGS) entry which is preliminary data.</text>
</comment>
<name>A0A9W4D6M0_BLUGR</name>
<proteinExistence type="predicted"/>
<dbReference type="AlphaFoldDB" id="A0A9W4D6M0"/>
<protein>
    <submittedName>
        <fullName evidence="1">BgTH12-05466</fullName>
    </submittedName>
</protein>
<evidence type="ECO:0000313" key="2">
    <source>
        <dbReference type="Proteomes" id="UP000683417"/>
    </source>
</evidence>
<reference evidence="1" key="1">
    <citation type="submission" date="2020-10" db="EMBL/GenBank/DDBJ databases">
        <authorList>
            <person name="Muller C M."/>
        </authorList>
    </citation>
    <scope>NUCLEOTIDE SEQUENCE</scope>
    <source>
        <strain evidence="1">THUN-12</strain>
    </source>
</reference>
<feature type="non-terminal residue" evidence="1">
    <location>
        <position position="1"/>
    </location>
</feature>
<dbReference type="Proteomes" id="UP000683417">
    <property type="component" value="Unassembled WGS sequence"/>
</dbReference>
<sequence length="111" mass="12919">QNLTPQKRPIKTPIIKTRPRTFPSPLHTVDQRWGARPLNNSKAIAMAKHVCKLIRKNTSVQQNNSANTQERAPIINWQKLYHTLKLNTCYEYVVDNLNRVAHGLFREFGWS</sequence>